<dbReference type="AlphaFoldDB" id="A0A9P0A7P6"/>
<dbReference type="KEGG" id="btab:109039493"/>
<dbReference type="GO" id="GO:0035861">
    <property type="term" value="C:site of double-strand break"/>
    <property type="evidence" value="ECO:0007669"/>
    <property type="project" value="TreeGrafter"/>
</dbReference>
<reference evidence="4" key="1">
    <citation type="submission" date="2021-12" db="EMBL/GenBank/DDBJ databases">
        <authorList>
            <person name="King R."/>
        </authorList>
    </citation>
    <scope>NUCLEOTIDE SEQUENCE</scope>
</reference>
<evidence type="ECO:0008006" key="6">
    <source>
        <dbReference type="Google" id="ProtNLM"/>
    </source>
</evidence>
<evidence type="ECO:0000256" key="2">
    <source>
        <dbReference type="ARBA" id="ARBA00009761"/>
    </source>
</evidence>
<evidence type="ECO:0000256" key="3">
    <source>
        <dbReference type="ARBA" id="ARBA00023242"/>
    </source>
</evidence>
<dbReference type="GO" id="GO:0005662">
    <property type="term" value="C:DNA replication factor A complex"/>
    <property type="evidence" value="ECO:0007669"/>
    <property type="project" value="TreeGrafter"/>
</dbReference>
<dbReference type="GO" id="GO:0006284">
    <property type="term" value="P:base-excision repair"/>
    <property type="evidence" value="ECO:0007669"/>
    <property type="project" value="TreeGrafter"/>
</dbReference>
<dbReference type="Gene3D" id="2.40.50.140">
    <property type="entry name" value="Nucleic acid-binding proteins"/>
    <property type="match status" value="1"/>
</dbReference>
<dbReference type="SUPFAM" id="SSF50249">
    <property type="entry name" value="Nucleic acid-binding proteins"/>
    <property type="match status" value="1"/>
</dbReference>
<dbReference type="PANTHER" id="PTHR15114">
    <property type="entry name" value="REPLICATION PROTEIN A3"/>
    <property type="match status" value="1"/>
</dbReference>
<dbReference type="InterPro" id="IPR013970">
    <property type="entry name" value="Rfa2"/>
</dbReference>
<gene>
    <name evidence="4" type="ORF">BEMITA_LOCUS4370</name>
</gene>
<name>A0A9P0A7P6_BEMTA</name>
<comment type="similarity">
    <text evidence="2">Belongs to the replication factor A protein 3 family.</text>
</comment>
<dbReference type="InterPro" id="IPR012340">
    <property type="entry name" value="NA-bd_OB-fold"/>
</dbReference>
<dbReference type="GO" id="GO:0006260">
    <property type="term" value="P:DNA replication"/>
    <property type="evidence" value="ECO:0007669"/>
    <property type="project" value="InterPro"/>
</dbReference>
<dbReference type="Proteomes" id="UP001152759">
    <property type="component" value="Chromosome 2"/>
</dbReference>
<dbReference type="GO" id="GO:0003697">
    <property type="term" value="F:single-stranded DNA binding"/>
    <property type="evidence" value="ECO:0007669"/>
    <property type="project" value="TreeGrafter"/>
</dbReference>
<evidence type="ECO:0000313" key="4">
    <source>
        <dbReference type="EMBL" id="CAH0385113.1"/>
    </source>
</evidence>
<accession>A0A9P0A7P6</accession>
<sequence>MDGVGAPEIIMRNRVNGTFLSQNVGKPISIIGSILKMNPSNNGFDIQTTDNHVVSVSCKEMISECLDGLVEVRGIAEGKNSVTCDYYILFPRELASTFDTEKDNEAVMIVNSIPNAFKA</sequence>
<dbReference type="GO" id="GO:0000724">
    <property type="term" value="P:double-strand break repair via homologous recombination"/>
    <property type="evidence" value="ECO:0007669"/>
    <property type="project" value="TreeGrafter"/>
</dbReference>
<dbReference type="GO" id="GO:0006289">
    <property type="term" value="P:nucleotide-excision repair"/>
    <property type="evidence" value="ECO:0007669"/>
    <property type="project" value="TreeGrafter"/>
</dbReference>
<dbReference type="EMBL" id="OU963863">
    <property type="protein sequence ID" value="CAH0385113.1"/>
    <property type="molecule type" value="Genomic_DNA"/>
</dbReference>
<organism evidence="4 5">
    <name type="scientific">Bemisia tabaci</name>
    <name type="common">Sweetpotato whitefly</name>
    <name type="synonym">Aleurodes tabaci</name>
    <dbReference type="NCBI Taxonomy" id="7038"/>
    <lineage>
        <taxon>Eukaryota</taxon>
        <taxon>Metazoa</taxon>
        <taxon>Ecdysozoa</taxon>
        <taxon>Arthropoda</taxon>
        <taxon>Hexapoda</taxon>
        <taxon>Insecta</taxon>
        <taxon>Pterygota</taxon>
        <taxon>Neoptera</taxon>
        <taxon>Paraneoptera</taxon>
        <taxon>Hemiptera</taxon>
        <taxon>Sternorrhyncha</taxon>
        <taxon>Aleyrodoidea</taxon>
        <taxon>Aleyrodidae</taxon>
        <taxon>Aleyrodinae</taxon>
        <taxon>Bemisia</taxon>
    </lineage>
</organism>
<evidence type="ECO:0000256" key="1">
    <source>
        <dbReference type="ARBA" id="ARBA00004123"/>
    </source>
</evidence>
<dbReference type="GO" id="GO:0003684">
    <property type="term" value="F:damaged DNA binding"/>
    <property type="evidence" value="ECO:0007669"/>
    <property type="project" value="TreeGrafter"/>
</dbReference>
<dbReference type="Pfam" id="PF08661">
    <property type="entry name" value="Rep_fac-A_3"/>
    <property type="match status" value="1"/>
</dbReference>
<keyword evidence="3" id="KW-0539">Nucleus</keyword>
<keyword evidence="5" id="KW-1185">Reference proteome</keyword>
<protein>
    <recommendedName>
        <fullName evidence="6">Replication protein A3</fullName>
    </recommendedName>
</protein>
<evidence type="ECO:0000313" key="5">
    <source>
        <dbReference type="Proteomes" id="UP001152759"/>
    </source>
</evidence>
<proteinExistence type="inferred from homology"/>
<comment type="subcellular location">
    <subcellularLocation>
        <location evidence="1">Nucleus</location>
    </subcellularLocation>
</comment>
<dbReference type="GO" id="GO:0006298">
    <property type="term" value="P:mismatch repair"/>
    <property type="evidence" value="ECO:0007669"/>
    <property type="project" value="TreeGrafter"/>
</dbReference>
<dbReference type="PANTHER" id="PTHR15114:SF1">
    <property type="entry name" value="REPLICATION PROTEIN A 14 KDA SUBUNIT"/>
    <property type="match status" value="1"/>
</dbReference>